<proteinExistence type="predicted"/>
<evidence type="ECO:0000313" key="2">
    <source>
        <dbReference type="EMBL" id="KAK1767329.1"/>
    </source>
</evidence>
<dbReference type="EMBL" id="MU839008">
    <property type="protein sequence ID" value="KAK1767329.1"/>
    <property type="molecule type" value="Genomic_DNA"/>
</dbReference>
<dbReference type="PANTHER" id="PTHR37490:SF3">
    <property type="entry name" value="DUF3431 DOMAIN CONTAINING PROTEIN"/>
    <property type="match status" value="1"/>
</dbReference>
<name>A0AAJ0C246_9PEZI</name>
<feature type="transmembrane region" description="Helical" evidence="1">
    <location>
        <begin position="12"/>
        <end position="34"/>
    </location>
</feature>
<keyword evidence="1" id="KW-0472">Membrane</keyword>
<dbReference type="AlphaFoldDB" id="A0AAJ0C246"/>
<reference evidence="2" key="1">
    <citation type="submission" date="2023-06" db="EMBL/GenBank/DDBJ databases">
        <title>Genome-scale phylogeny and comparative genomics of the fungal order Sordariales.</title>
        <authorList>
            <consortium name="Lawrence Berkeley National Laboratory"/>
            <person name="Hensen N."/>
            <person name="Bonometti L."/>
            <person name="Westerberg I."/>
            <person name="Brannstrom I.O."/>
            <person name="Guillou S."/>
            <person name="Cros-Aarteil S."/>
            <person name="Calhoun S."/>
            <person name="Haridas S."/>
            <person name="Kuo A."/>
            <person name="Mondo S."/>
            <person name="Pangilinan J."/>
            <person name="Riley R."/>
            <person name="Labutti K."/>
            <person name="Andreopoulos B."/>
            <person name="Lipzen A."/>
            <person name="Chen C."/>
            <person name="Yanf M."/>
            <person name="Daum C."/>
            <person name="Ng V."/>
            <person name="Clum A."/>
            <person name="Steindorff A."/>
            <person name="Ohm R."/>
            <person name="Martin F."/>
            <person name="Silar P."/>
            <person name="Natvig D."/>
            <person name="Lalanne C."/>
            <person name="Gautier V."/>
            <person name="Ament-Velasquez S.L."/>
            <person name="Kruys A."/>
            <person name="Hutchinson M.I."/>
            <person name="Powell A.J."/>
            <person name="Barry K."/>
            <person name="Miller A.N."/>
            <person name="Grigoriev I.V."/>
            <person name="Debuchy R."/>
            <person name="Gladieux P."/>
            <person name="Thoren M.H."/>
            <person name="Johannesson H."/>
        </authorList>
    </citation>
    <scope>NUCLEOTIDE SEQUENCE</scope>
    <source>
        <strain evidence="2">8032-3</strain>
    </source>
</reference>
<keyword evidence="3" id="KW-1185">Reference proteome</keyword>
<accession>A0AAJ0C246</accession>
<dbReference type="RefSeq" id="XP_060283542.1">
    <property type="nucleotide sequence ID" value="XM_060431478.1"/>
</dbReference>
<dbReference type="Pfam" id="PF11913">
    <property type="entry name" value="DUF3431"/>
    <property type="match status" value="1"/>
</dbReference>
<comment type="caution">
    <text evidence="2">The sequence shown here is derived from an EMBL/GenBank/DDBJ whole genome shotgun (WGS) entry which is preliminary data.</text>
</comment>
<dbReference type="InterPro" id="IPR021838">
    <property type="entry name" value="DUF3431"/>
</dbReference>
<dbReference type="GeneID" id="85314665"/>
<gene>
    <name evidence="2" type="ORF">QBC33DRAFT_586457</name>
</gene>
<protein>
    <submittedName>
        <fullName evidence="2">Uncharacterized protein</fullName>
    </submittedName>
</protein>
<keyword evidence="1" id="KW-1133">Transmembrane helix</keyword>
<keyword evidence="1" id="KW-0812">Transmembrane</keyword>
<evidence type="ECO:0000256" key="1">
    <source>
        <dbReference type="SAM" id="Phobius"/>
    </source>
</evidence>
<organism evidence="2 3">
    <name type="scientific">Phialemonium atrogriseum</name>
    <dbReference type="NCBI Taxonomy" id="1093897"/>
    <lineage>
        <taxon>Eukaryota</taxon>
        <taxon>Fungi</taxon>
        <taxon>Dikarya</taxon>
        <taxon>Ascomycota</taxon>
        <taxon>Pezizomycotina</taxon>
        <taxon>Sordariomycetes</taxon>
        <taxon>Sordariomycetidae</taxon>
        <taxon>Cephalothecales</taxon>
        <taxon>Cephalothecaceae</taxon>
        <taxon>Phialemonium</taxon>
    </lineage>
</organism>
<sequence>MGAHSRRQLRAALSFVLRPLGLAVLLTVFVRMLFSSPSQPKKAPVPKETKALVIASTSDLGEDQTSWISQVPAEWTVYNYVADAPTSPELSVPVNKGNEAMVYLTYIISHYDHLPDIVFFHHGHPKAWHQALDSLTEVTSLRTSYVARRGYVAARCLPGCENLIPLADHSVDADKLVYVGRDVHLTTLLDEFLDRARGERVPPRLAAPCCAQFAASRAAITARPREWWVRLRQWLIDTELDSMTSGRLMEHTWHIWLGERAEYCPDYEACRCNVFGIGDCQQYFDQEGTAQ</sequence>
<dbReference type="Proteomes" id="UP001244011">
    <property type="component" value="Unassembled WGS sequence"/>
</dbReference>
<evidence type="ECO:0000313" key="3">
    <source>
        <dbReference type="Proteomes" id="UP001244011"/>
    </source>
</evidence>
<dbReference type="PANTHER" id="PTHR37490">
    <property type="entry name" value="EXPRESSED PROTEIN"/>
    <property type="match status" value="1"/>
</dbReference>